<feature type="binding site" evidence="7">
    <location>
        <position position="76"/>
    </location>
    <ligand>
        <name>Mg(2+)</name>
        <dbReference type="ChEBI" id="CHEBI:18420"/>
    </ligand>
</feature>
<dbReference type="InterPro" id="IPR029001">
    <property type="entry name" value="ITPase-like_fam"/>
</dbReference>
<comment type="similarity">
    <text evidence="1 7">Belongs to the HAM1 NTPase family.</text>
</comment>
<organism evidence="8 9">
    <name type="scientific">Granulicella cerasi</name>
    <dbReference type="NCBI Taxonomy" id="741063"/>
    <lineage>
        <taxon>Bacteria</taxon>
        <taxon>Pseudomonadati</taxon>
        <taxon>Acidobacteriota</taxon>
        <taxon>Terriglobia</taxon>
        <taxon>Terriglobales</taxon>
        <taxon>Acidobacteriaceae</taxon>
        <taxon>Granulicella</taxon>
    </lineage>
</organism>
<dbReference type="PANTHER" id="PTHR11067:SF9">
    <property type="entry name" value="INOSINE TRIPHOSPHATE PYROPHOSPHATASE"/>
    <property type="match status" value="1"/>
</dbReference>
<evidence type="ECO:0000313" key="8">
    <source>
        <dbReference type="EMBL" id="MFC6647292.1"/>
    </source>
</evidence>
<feature type="binding site" evidence="7">
    <location>
        <begin position="196"/>
        <end position="197"/>
    </location>
    <ligand>
        <name>substrate</name>
    </ligand>
</feature>
<keyword evidence="6 7" id="KW-0546">Nucleotide metabolism</keyword>
<comment type="catalytic activity">
    <reaction evidence="7">
        <text>ITP + H2O = IMP + diphosphate + H(+)</text>
        <dbReference type="Rhea" id="RHEA:29399"/>
        <dbReference type="ChEBI" id="CHEBI:15377"/>
        <dbReference type="ChEBI" id="CHEBI:15378"/>
        <dbReference type="ChEBI" id="CHEBI:33019"/>
        <dbReference type="ChEBI" id="CHEBI:58053"/>
        <dbReference type="ChEBI" id="CHEBI:61402"/>
        <dbReference type="EC" id="3.6.1.66"/>
    </reaction>
</comment>
<accession>A0ABW1ZCZ5</accession>
<dbReference type="Pfam" id="PF01725">
    <property type="entry name" value="Ham1p_like"/>
    <property type="match status" value="1"/>
</dbReference>
<dbReference type="HAMAP" id="MF_01405">
    <property type="entry name" value="Non_canon_purine_NTPase"/>
    <property type="match status" value="1"/>
</dbReference>
<keyword evidence="9" id="KW-1185">Reference proteome</keyword>
<evidence type="ECO:0000256" key="7">
    <source>
        <dbReference type="HAMAP-Rule" id="MF_01405"/>
    </source>
</evidence>
<sequence>MAERTMTTIYAATGNAGKLAEFVASAQGADVEVLALPGIKQMPEPVEDAATYMGNAEIKAVAYSLLAPGKLVMADDSGLEVDALEGAPGIRSARFADDGGFTGSGTKDERNNAYLLERLHAAGTRGEVLSAARFVAALVIARDGEVLWSAYGTCEGQIISEYRGEGGFGYNPLFFMPETGKTMAEMSQQEKWTVSHRGRAFRELLQSIG</sequence>
<proteinExistence type="inferred from homology"/>
<evidence type="ECO:0000256" key="1">
    <source>
        <dbReference type="ARBA" id="ARBA00008023"/>
    </source>
</evidence>
<feature type="binding site" evidence="7">
    <location>
        <position position="77"/>
    </location>
    <ligand>
        <name>substrate</name>
    </ligand>
</feature>
<evidence type="ECO:0000256" key="2">
    <source>
        <dbReference type="ARBA" id="ARBA00022723"/>
    </source>
</evidence>
<keyword evidence="5 7" id="KW-0460">Magnesium</keyword>
<keyword evidence="2 7" id="KW-0479">Metal-binding</keyword>
<dbReference type="InterPro" id="IPR020922">
    <property type="entry name" value="dITP/XTP_pyrophosphatase"/>
</dbReference>
<keyword evidence="3 7" id="KW-0547">Nucleotide-binding</keyword>
<feature type="binding site" evidence="7">
    <location>
        <begin position="13"/>
        <end position="18"/>
    </location>
    <ligand>
        <name>substrate</name>
    </ligand>
</feature>
<protein>
    <recommendedName>
        <fullName evidence="7">dITP/XTP pyrophosphatase</fullName>
        <ecNumber evidence="7">3.6.1.66</ecNumber>
    </recommendedName>
    <alternativeName>
        <fullName evidence="7">Non-canonical purine NTP pyrophosphatase</fullName>
    </alternativeName>
    <alternativeName>
        <fullName evidence="7">Non-standard purine NTP pyrophosphatase</fullName>
    </alternativeName>
    <alternativeName>
        <fullName evidence="7">Nucleoside-triphosphate diphosphatase</fullName>
    </alternativeName>
    <alternativeName>
        <fullName evidence="7">Nucleoside-triphosphate pyrophosphatase</fullName>
        <shortName evidence="7">NTPase</shortName>
    </alternativeName>
</protein>
<name>A0ABW1ZCZ5_9BACT</name>
<dbReference type="EC" id="3.6.1.66" evidence="7"/>
<comment type="subunit">
    <text evidence="7">Homodimer.</text>
</comment>
<evidence type="ECO:0000256" key="6">
    <source>
        <dbReference type="ARBA" id="ARBA00023080"/>
    </source>
</evidence>
<comment type="cofactor">
    <cofactor evidence="7">
        <name>Mg(2+)</name>
        <dbReference type="ChEBI" id="CHEBI:18420"/>
    </cofactor>
    <text evidence="7">Binds 1 Mg(2+) ion per subunit.</text>
</comment>
<evidence type="ECO:0000256" key="3">
    <source>
        <dbReference type="ARBA" id="ARBA00022741"/>
    </source>
</evidence>
<comment type="caution">
    <text evidence="8">The sequence shown here is derived from an EMBL/GenBank/DDBJ whole genome shotgun (WGS) entry which is preliminary data.</text>
</comment>
<dbReference type="InterPro" id="IPR002637">
    <property type="entry name" value="RdgB/HAM1"/>
</dbReference>
<comment type="function">
    <text evidence="7">Pyrophosphatase that catalyzes the hydrolysis of nucleoside triphosphates to their monophosphate derivatives, with a high preference for the non-canonical purine nucleotides XTP (xanthosine triphosphate), dITP (deoxyinosine triphosphate) and ITP. Seems to function as a house-cleaning enzyme that removes non-canonical purine nucleotides from the nucleotide pool, thus preventing their incorporation into DNA/RNA and avoiding chromosomal lesions.</text>
</comment>
<reference evidence="9" key="1">
    <citation type="journal article" date="2019" name="Int. J. Syst. Evol. Microbiol.">
        <title>The Global Catalogue of Microorganisms (GCM) 10K type strain sequencing project: providing services to taxonomists for standard genome sequencing and annotation.</title>
        <authorList>
            <consortium name="The Broad Institute Genomics Platform"/>
            <consortium name="The Broad Institute Genome Sequencing Center for Infectious Disease"/>
            <person name="Wu L."/>
            <person name="Ma J."/>
        </authorList>
    </citation>
    <scope>NUCLEOTIDE SEQUENCE [LARGE SCALE GENOMIC DNA]</scope>
    <source>
        <strain evidence="9">CGMCC 1.16026</strain>
    </source>
</reference>
<evidence type="ECO:0000256" key="4">
    <source>
        <dbReference type="ARBA" id="ARBA00022801"/>
    </source>
</evidence>
<dbReference type="CDD" id="cd00515">
    <property type="entry name" value="HAM1"/>
    <property type="match status" value="1"/>
</dbReference>
<dbReference type="GO" id="GO:0016787">
    <property type="term" value="F:hydrolase activity"/>
    <property type="evidence" value="ECO:0007669"/>
    <property type="project" value="UniProtKB-KW"/>
</dbReference>
<dbReference type="SUPFAM" id="SSF52972">
    <property type="entry name" value="ITPase-like"/>
    <property type="match status" value="1"/>
</dbReference>
<evidence type="ECO:0000313" key="9">
    <source>
        <dbReference type="Proteomes" id="UP001596391"/>
    </source>
</evidence>
<dbReference type="Gene3D" id="3.90.950.10">
    <property type="match status" value="1"/>
</dbReference>
<comment type="caution">
    <text evidence="7">Lacks conserved residue(s) required for the propagation of feature annotation.</text>
</comment>
<evidence type="ECO:0000256" key="5">
    <source>
        <dbReference type="ARBA" id="ARBA00022842"/>
    </source>
</evidence>
<feature type="binding site" evidence="7">
    <location>
        <begin position="168"/>
        <end position="171"/>
    </location>
    <ligand>
        <name>substrate</name>
    </ligand>
</feature>
<keyword evidence="4 7" id="KW-0378">Hydrolase</keyword>
<comment type="catalytic activity">
    <reaction evidence="7">
        <text>dITP + H2O = dIMP + diphosphate + H(+)</text>
        <dbReference type="Rhea" id="RHEA:28342"/>
        <dbReference type="ChEBI" id="CHEBI:15377"/>
        <dbReference type="ChEBI" id="CHEBI:15378"/>
        <dbReference type="ChEBI" id="CHEBI:33019"/>
        <dbReference type="ChEBI" id="CHEBI:61194"/>
        <dbReference type="ChEBI" id="CHEBI:61382"/>
        <dbReference type="EC" id="3.6.1.66"/>
    </reaction>
</comment>
<dbReference type="Proteomes" id="UP001596391">
    <property type="component" value="Unassembled WGS sequence"/>
</dbReference>
<feature type="active site" description="Proton acceptor" evidence="7">
    <location>
        <position position="76"/>
    </location>
</feature>
<comment type="catalytic activity">
    <reaction evidence="7">
        <text>XTP + H2O = XMP + diphosphate + H(+)</text>
        <dbReference type="Rhea" id="RHEA:28610"/>
        <dbReference type="ChEBI" id="CHEBI:15377"/>
        <dbReference type="ChEBI" id="CHEBI:15378"/>
        <dbReference type="ChEBI" id="CHEBI:33019"/>
        <dbReference type="ChEBI" id="CHEBI:57464"/>
        <dbReference type="ChEBI" id="CHEBI:61314"/>
        <dbReference type="EC" id="3.6.1.66"/>
    </reaction>
</comment>
<dbReference type="RefSeq" id="WP_263370801.1">
    <property type="nucleotide sequence ID" value="NZ_JAGSYD010000002.1"/>
</dbReference>
<gene>
    <name evidence="8" type="ORF">ACFQBQ_17290</name>
</gene>
<dbReference type="PANTHER" id="PTHR11067">
    <property type="entry name" value="INOSINE TRIPHOSPHATE PYROPHOSPHATASE/HAM1 PROTEIN"/>
    <property type="match status" value="1"/>
</dbReference>
<feature type="binding site" evidence="7">
    <location>
        <position position="191"/>
    </location>
    <ligand>
        <name>substrate</name>
    </ligand>
</feature>
<dbReference type="EMBL" id="JBHSWI010000001">
    <property type="protein sequence ID" value="MFC6647292.1"/>
    <property type="molecule type" value="Genomic_DNA"/>
</dbReference>